<proteinExistence type="predicted"/>
<dbReference type="AlphaFoldDB" id="L8ILB3"/>
<gene>
    <name evidence="1" type="ORF">M91_05615</name>
</gene>
<feature type="non-terminal residue" evidence="1">
    <location>
        <position position="1"/>
    </location>
</feature>
<dbReference type="EMBL" id="JH881032">
    <property type="protein sequence ID" value="ELR57136.1"/>
    <property type="molecule type" value="Genomic_DNA"/>
</dbReference>
<protein>
    <submittedName>
        <fullName evidence="1">Uncharacterized protein</fullName>
    </submittedName>
</protein>
<sequence length="70" mass="7841">FSFSTVVPMLDLFILKHCAISTAYPNLQHLSSNSTFSCNVRTFLCFLRTLSASSMILHMGPLVLIKIYSI</sequence>
<dbReference type="Proteomes" id="UP000011080">
    <property type="component" value="Unassembled WGS sequence"/>
</dbReference>
<reference evidence="1 2" key="1">
    <citation type="journal article" date="2012" name="Nat. Genet.">
        <title>The yak genome and adaptation to life at high altitude.</title>
        <authorList>
            <person name="Qiu Q."/>
            <person name="Zhang G."/>
            <person name="Ma T."/>
            <person name="Qian W."/>
            <person name="Wang J."/>
            <person name="Ye Z."/>
            <person name="Cao C."/>
            <person name="Hu Q."/>
            <person name="Kim J."/>
            <person name="Larkin D.M."/>
            <person name="Auvil L."/>
            <person name="Capitanu B."/>
            <person name="Ma J."/>
            <person name="Lewin H.A."/>
            <person name="Qian X."/>
            <person name="Lang Y."/>
            <person name="Zhou R."/>
            <person name="Wang L."/>
            <person name="Wang K."/>
            <person name="Xia J."/>
            <person name="Liao S."/>
            <person name="Pan S."/>
            <person name="Lu X."/>
            <person name="Hou H."/>
            <person name="Wang Y."/>
            <person name="Zang X."/>
            <person name="Yin Y."/>
            <person name="Ma H."/>
            <person name="Zhang J."/>
            <person name="Wang Z."/>
            <person name="Zhang Y."/>
            <person name="Zhang D."/>
            <person name="Yonezawa T."/>
            <person name="Hasegawa M."/>
            <person name="Zhong Y."/>
            <person name="Liu W."/>
            <person name="Zhang Y."/>
            <person name="Huang Z."/>
            <person name="Zhang S."/>
            <person name="Long R."/>
            <person name="Yang H."/>
            <person name="Wang J."/>
            <person name="Lenstra J.A."/>
            <person name="Cooper D.N."/>
            <person name="Wu Y."/>
            <person name="Wang J."/>
            <person name="Shi P."/>
            <person name="Wang J."/>
            <person name="Liu J."/>
        </authorList>
    </citation>
    <scope>NUCLEOTIDE SEQUENCE [LARGE SCALE GENOMIC DNA]</scope>
    <source>
        <strain evidence="2">yakQH1</strain>
    </source>
</reference>
<name>L8ILB3_9CETA</name>
<feature type="non-terminal residue" evidence="1">
    <location>
        <position position="70"/>
    </location>
</feature>
<accession>L8ILB3</accession>
<organism evidence="1 2">
    <name type="scientific">Bos mutus</name>
    <name type="common">wild yak</name>
    <dbReference type="NCBI Taxonomy" id="72004"/>
    <lineage>
        <taxon>Eukaryota</taxon>
        <taxon>Metazoa</taxon>
        <taxon>Chordata</taxon>
        <taxon>Craniata</taxon>
        <taxon>Vertebrata</taxon>
        <taxon>Euteleostomi</taxon>
        <taxon>Mammalia</taxon>
        <taxon>Eutheria</taxon>
        <taxon>Laurasiatheria</taxon>
        <taxon>Artiodactyla</taxon>
        <taxon>Ruminantia</taxon>
        <taxon>Pecora</taxon>
        <taxon>Bovidae</taxon>
        <taxon>Bovinae</taxon>
        <taxon>Bos</taxon>
    </lineage>
</organism>
<evidence type="ECO:0000313" key="1">
    <source>
        <dbReference type="EMBL" id="ELR57136.1"/>
    </source>
</evidence>
<evidence type="ECO:0000313" key="2">
    <source>
        <dbReference type="Proteomes" id="UP000011080"/>
    </source>
</evidence>